<dbReference type="PANTHER" id="PTHR34606">
    <property type="entry name" value="BON DOMAIN-CONTAINING PROTEIN"/>
    <property type="match status" value="1"/>
</dbReference>
<reference evidence="2" key="1">
    <citation type="submission" date="2016-12" db="EMBL/GenBank/DDBJ databases">
        <authorList>
            <person name="Moulin L."/>
        </authorList>
    </citation>
    <scope>NUCLEOTIDE SEQUENCE [LARGE SCALE GENOMIC DNA]</scope>
    <source>
        <strain evidence="2">STM 7183</strain>
    </source>
</reference>
<feature type="domain" description="BON" evidence="1">
    <location>
        <begin position="81"/>
        <end position="149"/>
    </location>
</feature>
<dbReference type="PANTHER" id="PTHR34606:SF15">
    <property type="entry name" value="BON DOMAIN-CONTAINING PROTEIN"/>
    <property type="match status" value="1"/>
</dbReference>
<protein>
    <submittedName>
        <fullName evidence="2">Transport-associated protein (Modular protein)</fullName>
    </submittedName>
</protein>
<dbReference type="Pfam" id="PF04972">
    <property type="entry name" value="BON"/>
    <property type="match status" value="1"/>
</dbReference>
<organism evidence="2 3">
    <name type="scientific">Paraburkholderia piptadeniae</name>
    <dbReference type="NCBI Taxonomy" id="1701573"/>
    <lineage>
        <taxon>Bacteria</taxon>
        <taxon>Pseudomonadati</taxon>
        <taxon>Pseudomonadota</taxon>
        <taxon>Betaproteobacteria</taxon>
        <taxon>Burkholderiales</taxon>
        <taxon>Burkholderiaceae</taxon>
        <taxon>Paraburkholderia</taxon>
    </lineage>
</organism>
<dbReference type="Gene3D" id="3.30.1340.30">
    <property type="match status" value="1"/>
</dbReference>
<dbReference type="InterPro" id="IPR007055">
    <property type="entry name" value="BON_dom"/>
</dbReference>
<comment type="caution">
    <text evidence="2">The sequence shown here is derived from an EMBL/GenBank/DDBJ whole genome shotgun (WGS) entry which is preliminary data.</text>
</comment>
<keyword evidence="3" id="KW-1185">Reference proteome</keyword>
<evidence type="ECO:0000259" key="1">
    <source>
        <dbReference type="PROSITE" id="PS50914"/>
    </source>
</evidence>
<evidence type="ECO:0000313" key="2">
    <source>
        <dbReference type="EMBL" id="SIT41102.1"/>
    </source>
</evidence>
<evidence type="ECO:0000313" key="3">
    <source>
        <dbReference type="Proteomes" id="UP000195569"/>
    </source>
</evidence>
<dbReference type="EMBL" id="CYGY02000026">
    <property type="protein sequence ID" value="SIT41102.1"/>
    <property type="molecule type" value="Genomic_DNA"/>
</dbReference>
<dbReference type="Proteomes" id="UP000195569">
    <property type="component" value="Unassembled WGS sequence"/>
</dbReference>
<proteinExistence type="predicted"/>
<name>A0A1N7S144_9BURK</name>
<sequence length="150" mass="15433">MDGECIGSEAARHRVMPRVGSYLWIGGRATMNAKIAMTGAWAIAVLTLSASVFAQTAGAPNGASAAAPADSTQTATATKVNDRQLEKDVHHALGKTKHLTSIGIRVHADAGVVTLTGTVPNRAALDRAASAAKGVPGVTEVRNNLTIQHD</sequence>
<dbReference type="InterPro" id="IPR014004">
    <property type="entry name" value="Transpt-assoc_nodulatn_dom_bac"/>
</dbReference>
<accession>A0A1N7S144</accession>
<dbReference type="SMART" id="SM00749">
    <property type="entry name" value="BON"/>
    <property type="match status" value="1"/>
</dbReference>
<dbReference type="AlphaFoldDB" id="A0A1N7S144"/>
<gene>
    <name evidence="2" type="ORF">BN2476_260066</name>
</gene>
<dbReference type="PROSITE" id="PS50914">
    <property type="entry name" value="BON"/>
    <property type="match status" value="1"/>
</dbReference>
<dbReference type="InterPro" id="IPR051686">
    <property type="entry name" value="Lipoprotein_DolP"/>
</dbReference>